<organism evidence="1">
    <name type="scientific">Anguilla anguilla</name>
    <name type="common">European freshwater eel</name>
    <name type="synonym">Muraena anguilla</name>
    <dbReference type="NCBI Taxonomy" id="7936"/>
    <lineage>
        <taxon>Eukaryota</taxon>
        <taxon>Metazoa</taxon>
        <taxon>Chordata</taxon>
        <taxon>Craniata</taxon>
        <taxon>Vertebrata</taxon>
        <taxon>Euteleostomi</taxon>
        <taxon>Actinopterygii</taxon>
        <taxon>Neopterygii</taxon>
        <taxon>Teleostei</taxon>
        <taxon>Anguilliformes</taxon>
        <taxon>Anguillidae</taxon>
        <taxon>Anguilla</taxon>
    </lineage>
</organism>
<proteinExistence type="predicted"/>
<evidence type="ECO:0000313" key="1">
    <source>
        <dbReference type="EMBL" id="JAH26117.1"/>
    </source>
</evidence>
<reference evidence="1" key="1">
    <citation type="submission" date="2014-11" db="EMBL/GenBank/DDBJ databases">
        <authorList>
            <person name="Amaro Gonzalez C."/>
        </authorList>
    </citation>
    <scope>NUCLEOTIDE SEQUENCE</scope>
</reference>
<accession>A0A0E9RBE2</accession>
<reference evidence="1" key="2">
    <citation type="journal article" date="2015" name="Fish Shellfish Immunol.">
        <title>Early steps in the European eel (Anguilla anguilla)-Vibrio vulnificus interaction in the gills: Role of the RtxA13 toxin.</title>
        <authorList>
            <person name="Callol A."/>
            <person name="Pajuelo D."/>
            <person name="Ebbesson L."/>
            <person name="Teles M."/>
            <person name="MacKenzie S."/>
            <person name="Amaro C."/>
        </authorList>
    </citation>
    <scope>NUCLEOTIDE SEQUENCE</scope>
</reference>
<protein>
    <submittedName>
        <fullName evidence="1">Uncharacterized protein</fullName>
    </submittedName>
</protein>
<dbReference type="EMBL" id="GBXM01082460">
    <property type="protein sequence ID" value="JAH26117.1"/>
    <property type="molecule type" value="Transcribed_RNA"/>
</dbReference>
<sequence length="15" mass="1812">MFTLFPGFQFLNVNH</sequence>
<name>A0A0E9RBE2_ANGAN</name>